<evidence type="ECO:0000256" key="6">
    <source>
        <dbReference type="ARBA" id="ARBA00023170"/>
    </source>
</evidence>
<keyword evidence="2 8" id="KW-0812">Transmembrane</keyword>
<feature type="chain" id="PRO_5043310889" description="Type I cytokine receptor cytokine-binding domain-containing protein" evidence="9">
    <location>
        <begin position="23"/>
        <end position="394"/>
    </location>
</feature>
<keyword evidence="3 9" id="KW-0732">Signal</keyword>
<dbReference type="InterPro" id="IPR036116">
    <property type="entry name" value="FN3_sf"/>
</dbReference>
<organism evidence="11 12">
    <name type="scientific">Amphiprion ocellaris</name>
    <name type="common">Clown anemonefish</name>
    <dbReference type="NCBI Taxonomy" id="80972"/>
    <lineage>
        <taxon>Eukaryota</taxon>
        <taxon>Metazoa</taxon>
        <taxon>Chordata</taxon>
        <taxon>Craniata</taxon>
        <taxon>Vertebrata</taxon>
        <taxon>Euteleostomi</taxon>
        <taxon>Actinopterygii</taxon>
        <taxon>Neopterygii</taxon>
        <taxon>Teleostei</taxon>
        <taxon>Neoteleostei</taxon>
        <taxon>Acanthomorphata</taxon>
        <taxon>Ovalentaria</taxon>
        <taxon>Pomacentridae</taxon>
        <taxon>Amphiprion</taxon>
    </lineage>
</organism>
<feature type="domain" description="Type I cytokine receptor cytokine-binding" evidence="10">
    <location>
        <begin position="118"/>
        <end position="205"/>
    </location>
</feature>
<feature type="signal peptide" evidence="9">
    <location>
        <begin position="1"/>
        <end position="22"/>
    </location>
</feature>
<evidence type="ECO:0000256" key="7">
    <source>
        <dbReference type="ARBA" id="ARBA00023180"/>
    </source>
</evidence>
<dbReference type="InterPro" id="IPR013783">
    <property type="entry name" value="Ig-like_fold"/>
</dbReference>
<comment type="subcellular location">
    <subcellularLocation>
        <location evidence="1">Membrane</location>
        <topology evidence="1">Single-pass type I membrane protein</topology>
    </subcellularLocation>
</comment>
<keyword evidence="6" id="KW-0675">Receptor</keyword>
<keyword evidence="7" id="KW-0325">Glycoprotein</keyword>
<dbReference type="Pfam" id="PF09240">
    <property type="entry name" value="IL6Ra-bind"/>
    <property type="match status" value="1"/>
</dbReference>
<keyword evidence="5 8" id="KW-0472">Membrane</keyword>
<evidence type="ECO:0000256" key="1">
    <source>
        <dbReference type="ARBA" id="ARBA00004479"/>
    </source>
</evidence>
<dbReference type="InterPro" id="IPR015321">
    <property type="entry name" value="TypeI_recpt_CBD"/>
</dbReference>
<keyword evidence="12" id="KW-1185">Reference proteome</keyword>
<reference evidence="11" key="3">
    <citation type="submission" date="2025-09" db="UniProtKB">
        <authorList>
            <consortium name="Ensembl"/>
        </authorList>
    </citation>
    <scope>IDENTIFICATION</scope>
</reference>
<evidence type="ECO:0000259" key="10">
    <source>
        <dbReference type="Pfam" id="PF09240"/>
    </source>
</evidence>
<evidence type="ECO:0000313" key="11">
    <source>
        <dbReference type="Ensembl" id="ENSAOCP00000057128.1"/>
    </source>
</evidence>
<evidence type="ECO:0000256" key="2">
    <source>
        <dbReference type="ARBA" id="ARBA00022692"/>
    </source>
</evidence>
<evidence type="ECO:0000256" key="3">
    <source>
        <dbReference type="ARBA" id="ARBA00022729"/>
    </source>
</evidence>
<evidence type="ECO:0000256" key="8">
    <source>
        <dbReference type="SAM" id="Phobius"/>
    </source>
</evidence>
<evidence type="ECO:0000256" key="4">
    <source>
        <dbReference type="ARBA" id="ARBA00022989"/>
    </source>
</evidence>
<dbReference type="Ensembl" id="ENSAOCT00000045890.1">
    <property type="protein sequence ID" value="ENSAOCP00000057128.1"/>
    <property type="gene ID" value="ENSAOCG00000028851.1"/>
</dbReference>
<protein>
    <recommendedName>
        <fullName evidence="10">Type I cytokine receptor cytokine-binding domain-containing protein</fullName>
    </recommendedName>
</protein>
<gene>
    <name evidence="11" type="primary">IL13RA1</name>
</gene>
<sequence length="394" mass="44734">MTGMFRSLDLLVLSCLFLTVISETGKISPPQNFALRWIDDFTPELSWIPQDSVRNCNYTVTIIPQEGAPNRVTVFTSKWSDFTILGGRSLNFSVTTDCSDDSSEPAVHSISYPELVKQLDCYNYAPRKTHCQWNPASDAPDLRFFYKLINQVGSSSDESSELQECPSYSYSTTGVRTGCELQASERHEINILFNGTVNDKPARNTFIKLLKDHVRPPALKWTVVKSKDAFSISWIAPDIFQPSNWKYNLRYTVCNKTACNKPEIIGLPKEEKTSYRLERDSQWQYCIAIQAVVETRGNGATPWSADQCFEEDLDALVFVAFIIPCVVAILAALMFVCCRRNKDKFFPRIITPVDFITDIDNNNKSNLYNLQAPSEEEQTCEITVLDPEIIRLDC</sequence>
<dbReference type="GeneID" id="111562560"/>
<dbReference type="Proteomes" id="UP001501940">
    <property type="component" value="Chromosome 23"/>
</dbReference>
<dbReference type="RefSeq" id="XP_023116915.2">
    <property type="nucleotide sequence ID" value="XM_023261147.3"/>
</dbReference>
<dbReference type="GO" id="GO:0016020">
    <property type="term" value="C:membrane"/>
    <property type="evidence" value="ECO:0007669"/>
    <property type="project" value="UniProtKB-SubCell"/>
</dbReference>
<dbReference type="SUPFAM" id="SSF49265">
    <property type="entry name" value="Fibronectin type III"/>
    <property type="match status" value="1"/>
</dbReference>
<evidence type="ECO:0000256" key="5">
    <source>
        <dbReference type="ARBA" id="ARBA00023136"/>
    </source>
</evidence>
<dbReference type="GeneTree" id="ENSGT00910000145429"/>
<dbReference type="Gene3D" id="2.60.40.10">
    <property type="entry name" value="Immunoglobulins"/>
    <property type="match status" value="2"/>
</dbReference>
<keyword evidence="4 8" id="KW-1133">Transmembrane helix</keyword>
<evidence type="ECO:0000313" key="12">
    <source>
        <dbReference type="Proteomes" id="UP001501940"/>
    </source>
</evidence>
<evidence type="ECO:0000256" key="9">
    <source>
        <dbReference type="SAM" id="SignalP"/>
    </source>
</evidence>
<name>A0AAQ5YTL4_AMPOC</name>
<reference evidence="11 12" key="1">
    <citation type="submission" date="2022-01" db="EMBL/GenBank/DDBJ databases">
        <title>A chromosome-scale genome assembly of the false clownfish, Amphiprion ocellaris.</title>
        <authorList>
            <person name="Ryu T."/>
        </authorList>
    </citation>
    <scope>NUCLEOTIDE SEQUENCE [LARGE SCALE GENOMIC DNA]</scope>
</reference>
<dbReference type="AlphaFoldDB" id="A0AAQ5YTL4"/>
<reference evidence="11" key="2">
    <citation type="submission" date="2025-08" db="UniProtKB">
        <authorList>
            <consortium name="Ensembl"/>
        </authorList>
    </citation>
    <scope>IDENTIFICATION</scope>
</reference>
<accession>A0AAQ5YTL4</accession>
<proteinExistence type="predicted"/>
<feature type="transmembrane region" description="Helical" evidence="8">
    <location>
        <begin position="315"/>
        <end position="338"/>
    </location>
</feature>